<sequence>MQLQVFILSMPMLCSALPSLYPAPAQESVGSSYWLDQGQREIRRVEHETIRSLLKSRAKHVVLFIGDGMGVSTVTAARILKGQLENSSGDEAQLSFERFQHTALAKTYNTDYQTADSAGTATAFLTGVKTRSGLLGVNGNAIRGNCSSLTDETRLTSFLRMAADEGRAVGIVSTTRLTHATPAAAYSHSVDRGWESDSSSTSDDRSRCPDIARQMLLNAADYKVILGGGRQNFLPEELKGKRKDGANLIREWQAKQGSLNCSRRAYIETRNQLLDLEPDKVDCVLGLLSSSHMEYHAENMMKQNLSERQPSLAEMTTKALELLTVYGKDTGLVLLVEAGRIDHGHHGNQANRALHETVALSDAVEAAVQLLKQKKLLDETLMIVTADHSHVFTMGHYGLRGQPITQLKYKRNATTGRLQLDKAGDDLPLTVLNYADGRGASKSRHDRWSINAPAEDTTKADYQFPAMMLKSGESHGGEDVPVFARGPGSHLVQGVHEQTHVAHVIMYSAHLGPYASSQRESFQPTVAPNIKSAIFVNAAYIFKLVSGFVGFV</sequence>
<feature type="binding site" evidence="4">
    <location>
        <position position="67"/>
    </location>
    <ligand>
        <name>Mg(2+)</name>
        <dbReference type="ChEBI" id="CHEBI:18420"/>
    </ligand>
</feature>
<dbReference type="WBParaSite" id="maker-uti_cns_0045390-snap-gene-2.15-mRNA-1">
    <property type="protein sequence ID" value="maker-uti_cns_0045390-snap-gene-2.15-mRNA-1"/>
    <property type="gene ID" value="maker-uti_cns_0045390-snap-gene-2.15"/>
</dbReference>
<evidence type="ECO:0000256" key="1">
    <source>
        <dbReference type="ARBA" id="ARBA00012647"/>
    </source>
</evidence>
<dbReference type="SUPFAM" id="SSF53649">
    <property type="entry name" value="Alkaline phosphatase-like"/>
    <property type="match status" value="1"/>
</dbReference>
<dbReference type="InterPro" id="IPR017850">
    <property type="entry name" value="Alkaline_phosphatase_core_sf"/>
</dbReference>
<dbReference type="GO" id="GO:0046872">
    <property type="term" value="F:metal ion binding"/>
    <property type="evidence" value="ECO:0007669"/>
    <property type="project" value="UniProtKB-KW"/>
</dbReference>
<dbReference type="SMART" id="SM00098">
    <property type="entry name" value="alkPPc"/>
    <property type="match status" value="1"/>
</dbReference>
<feature type="signal peptide" evidence="6">
    <location>
        <begin position="1"/>
        <end position="16"/>
    </location>
</feature>
<feature type="binding site" evidence="4">
    <location>
        <position position="342"/>
    </location>
    <ligand>
        <name>Zn(2+)</name>
        <dbReference type="ChEBI" id="CHEBI:29105"/>
        <label>2</label>
    </ligand>
</feature>
<feature type="binding site" evidence="4">
    <location>
        <position position="337"/>
    </location>
    <ligand>
        <name>Mg(2+)</name>
        <dbReference type="ChEBI" id="CHEBI:18420"/>
    </ligand>
</feature>
<keyword evidence="7" id="KW-1185">Reference proteome</keyword>
<dbReference type="CDD" id="cd16012">
    <property type="entry name" value="ALP"/>
    <property type="match status" value="1"/>
</dbReference>
<dbReference type="PRINTS" id="PR00113">
    <property type="entry name" value="ALKPHPHTASE"/>
</dbReference>
<protein>
    <recommendedName>
        <fullName evidence="1">alkaline phosphatase</fullName>
        <ecNumber evidence="1">3.1.3.1</ecNumber>
    </recommendedName>
</protein>
<dbReference type="Gene3D" id="3.40.720.10">
    <property type="entry name" value="Alkaline Phosphatase, subunit A"/>
    <property type="match status" value="1"/>
</dbReference>
<feature type="binding site" evidence="4">
    <location>
        <position position="67"/>
    </location>
    <ligand>
        <name>Zn(2+)</name>
        <dbReference type="ChEBI" id="CHEBI:29105"/>
        <label>2</label>
    </ligand>
</feature>
<dbReference type="Proteomes" id="UP000095280">
    <property type="component" value="Unplaced"/>
</dbReference>
<keyword evidence="4" id="KW-0460">Magnesium</keyword>
<comment type="cofactor">
    <cofactor evidence="4">
        <name>Mg(2+)</name>
        <dbReference type="ChEBI" id="CHEBI:18420"/>
    </cofactor>
    <text evidence="4">Binds 1 Mg(2+) ion.</text>
</comment>
<reference evidence="8" key="1">
    <citation type="submission" date="2016-11" db="UniProtKB">
        <authorList>
            <consortium name="WormBaseParasite"/>
        </authorList>
    </citation>
    <scope>IDENTIFICATION</scope>
</reference>
<keyword evidence="4" id="KW-0862">Zinc</keyword>
<feature type="binding site" evidence="4">
    <location>
        <position position="475"/>
    </location>
    <ligand>
        <name>Zn(2+)</name>
        <dbReference type="ChEBI" id="CHEBI:29105"/>
        <label>2</label>
    </ligand>
</feature>
<accession>A0A1I8J0A7</accession>
<keyword evidence="6" id="KW-0732">Signal</keyword>
<feature type="active site" description="Phosphoserine intermediate" evidence="3">
    <location>
        <position position="117"/>
    </location>
</feature>
<dbReference type="AlphaFoldDB" id="A0A1I8J0A7"/>
<organism evidence="7 8">
    <name type="scientific">Macrostomum lignano</name>
    <dbReference type="NCBI Taxonomy" id="282301"/>
    <lineage>
        <taxon>Eukaryota</taxon>
        <taxon>Metazoa</taxon>
        <taxon>Spiralia</taxon>
        <taxon>Lophotrochozoa</taxon>
        <taxon>Platyhelminthes</taxon>
        <taxon>Rhabditophora</taxon>
        <taxon>Macrostomorpha</taxon>
        <taxon>Macrostomida</taxon>
        <taxon>Macrostomidae</taxon>
        <taxon>Macrostomum</taxon>
    </lineage>
</organism>
<dbReference type="EC" id="3.1.3.1" evidence="1"/>
<feature type="binding site" evidence="4">
    <location>
        <position position="388"/>
    </location>
    <ligand>
        <name>Zn(2+)</name>
        <dbReference type="ChEBI" id="CHEBI:29105"/>
        <label>2</label>
    </ligand>
</feature>
<evidence type="ECO:0000256" key="6">
    <source>
        <dbReference type="SAM" id="SignalP"/>
    </source>
</evidence>
<feature type="binding site" evidence="4">
    <location>
        <position position="181"/>
    </location>
    <ligand>
        <name>Mg(2+)</name>
        <dbReference type="ChEBI" id="CHEBI:18420"/>
    </ligand>
</feature>
<dbReference type="PANTHER" id="PTHR11596">
    <property type="entry name" value="ALKALINE PHOSPHATASE"/>
    <property type="match status" value="1"/>
</dbReference>
<evidence type="ECO:0000313" key="8">
    <source>
        <dbReference type="WBParaSite" id="maker-uti_cns_0045390-snap-gene-2.15-mRNA-1"/>
    </source>
</evidence>
<proteinExistence type="inferred from homology"/>
<evidence type="ECO:0000313" key="7">
    <source>
        <dbReference type="Proteomes" id="UP000095280"/>
    </source>
</evidence>
<feature type="binding site" evidence="4">
    <location>
        <position position="387"/>
    </location>
    <ligand>
        <name>Zn(2+)</name>
        <dbReference type="ChEBI" id="CHEBI:29105"/>
        <label>2</label>
    </ligand>
</feature>
<keyword evidence="4" id="KW-0479">Metal-binding</keyword>
<feature type="chain" id="PRO_5009321409" description="alkaline phosphatase" evidence="6">
    <location>
        <begin position="17"/>
        <end position="552"/>
    </location>
</feature>
<comment type="similarity">
    <text evidence="5">Belongs to the alkaline phosphatase family.</text>
</comment>
<comment type="cofactor">
    <cofactor evidence="4">
        <name>Zn(2+)</name>
        <dbReference type="ChEBI" id="CHEBI:29105"/>
    </cofactor>
    <text evidence="4">Binds 2 Zn(2+) ions.</text>
</comment>
<dbReference type="PANTHER" id="PTHR11596:SF5">
    <property type="entry name" value="ALKALINE PHOSPHATASE"/>
    <property type="match status" value="1"/>
</dbReference>
<dbReference type="InterPro" id="IPR001952">
    <property type="entry name" value="Alkaline_phosphatase"/>
</dbReference>
<dbReference type="Pfam" id="PF00245">
    <property type="entry name" value="Alk_phosphatase"/>
    <property type="match status" value="1"/>
</dbReference>
<evidence type="ECO:0000256" key="3">
    <source>
        <dbReference type="PIRSR" id="PIRSR601952-1"/>
    </source>
</evidence>
<evidence type="ECO:0000256" key="4">
    <source>
        <dbReference type="PIRSR" id="PIRSR601952-2"/>
    </source>
</evidence>
<name>A0A1I8J0A7_9PLAT</name>
<evidence type="ECO:0000256" key="2">
    <source>
        <dbReference type="ARBA" id="ARBA00022553"/>
    </source>
</evidence>
<feature type="binding site" evidence="4">
    <location>
        <position position="346"/>
    </location>
    <ligand>
        <name>Zn(2+)</name>
        <dbReference type="ChEBI" id="CHEBI:29105"/>
        <label>2</label>
    </ligand>
</feature>
<evidence type="ECO:0000256" key="5">
    <source>
        <dbReference type="RuleBase" id="RU003946"/>
    </source>
</evidence>
<keyword evidence="2" id="KW-0597">Phosphoprotein</keyword>
<dbReference type="GO" id="GO:0004035">
    <property type="term" value="F:alkaline phosphatase activity"/>
    <property type="evidence" value="ECO:0007669"/>
    <property type="project" value="UniProtKB-EC"/>
</dbReference>
<feature type="binding site" evidence="4">
    <location>
        <position position="179"/>
    </location>
    <ligand>
        <name>Mg(2+)</name>
        <dbReference type="ChEBI" id="CHEBI:18420"/>
    </ligand>
</feature>